<dbReference type="OrthoDB" id="4062651at2759"/>
<evidence type="ECO:0000256" key="6">
    <source>
        <dbReference type="ARBA" id="ARBA00048679"/>
    </source>
</evidence>
<name>A0A7J0H7D0_9ERIC</name>
<comment type="catalytic activity">
    <reaction evidence="6">
        <text>L-seryl-[protein] + ATP = O-phospho-L-seryl-[protein] + ADP + H(+)</text>
        <dbReference type="Rhea" id="RHEA:17989"/>
        <dbReference type="Rhea" id="RHEA-COMP:9863"/>
        <dbReference type="Rhea" id="RHEA-COMP:11604"/>
        <dbReference type="ChEBI" id="CHEBI:15378"/>
        <dbReference type="ChEBI" id="CHEBI:29999"/>
        <dbReference type="ChEBI" id="CHEBI:30616"/>
        <dbReference type="ChEBI" id="CHEBI:83421"/>
        <dbReference type="ChEBI" id="CHEBI:456216"/>
        <dbReference type="EC" id="2.7.11.1"/>
    </reaction>
</comment>
<evidence type="ECO:0000313" key="10">
    <source>
        <dbReference type="Proteomes" id="UP000585474"/>
    </source>
</evidence>
<evidence type="ECO:0000256" key="5">
    <source>
        <dbReference type="ARBA" id="ARBA00047899"/>
    </source>
</evidence>
<dbReference type="PANTHER" id="PTHR33138:SF72">
    <property type="entry name" value="WALL-ASSOCIATED RECEPTOR KINASE CARBOXY-TERMINAL PROTEIN"/>
    <property type="match status" value="1"/>
</dbReference>
<evidence type="ECO:0000256" key="2">
    <source>
        <dbReference type="ARBA" id="ARBA00012513"/>
    </source>
</evidence>
<comment type="catalytic activity">
    <reaction evidence="5">
        <text>L-threonyl-[protein] + ATP = O-phospho-L-threonyl-[protein] + ADP + H(+)</text>
        <dbReference type="Rhea" id="RHEA:46608"/>
        <dbReference type="Rhea" id="RHEA-COMP:11060"/>
        <dbReference type="Rhea" id="RHEA-COMP:11605"/>
        <dbReference type="ChEBI" id="CHEBI:15378"/>
        <dbReference type="ChEBI" id="CHEBI:30013"/>
        <dbReference type="ChEBI" id="CHEBI:30616"/>
        <dbReference type="ChEBI" id="CHEBI:61977"/>
        <dbReference type="ChEBI" id="CHEBI:456216"/>
        <dbReference type="EC" id="2.7.11.1"/>
    </reaction>
</comment>
<dbReference type="Pfam" id="PF14380">
    <property type="entry name" value="WAK_assoc"/>
    <property type="match status" value="2"/>
</dbReference>
<dbReference type="PANTHER" id="PTHR33138">
    <property type="entry name" value="OS01G0690200 PROTEIN"/>
    <property type="match status" value="1"/>
</dbReference>
<comment type="subcellular location">
    <subcellularLocation>
        <location evidence="1">Membrane</location>
        <topology evidence="1">Single-pass membrane protein</topology>
    </subcellularLocation>
</comment>
<proteinExistence type="predicted"/>
<dbReference type="AlphaFoldDB" id="A0A7J0H7D0"/>
<keyword evidence="4" id="KW-0325">Glycoprotein</keyword>
<evidence type="ECO:0000256" key="4">
    <source>
        <dbReference type="ARBA" id="ARBA00023180"/>
    </source>
</evidence>
<gene>
    <name evidence="9" type="ORF">Acr_27g0006670</name>
</gene>
<dbReference type="InterPro" id="IPR032872">
    <property type="entry name" value="WAK_assoc_C"/>
</dbReference>
<dbReference type="InterPro" id="IPR025287">
    <property type="entry name" value="WAK_GUB"/>
</dbReference>
<keyword evidence="10" id="KW-1185">Reference proteome</keyword>
<evidence type="ECO:0000256" key="3">
    <source>
        <dbReference type="ARBA" id="ARBA00022729"/>
    </source>
</evidence>
<feature type="domain" description="Wall-associated receptor kinase C-terminal" evidence="8">
    <location>
        <begin position="316"/>
        <end position="412"/>
    </location>
</feature>
<evidence type="ECO:0000259" key="7">
    <source>
        <dbReference type="Pfam" id="PF13947"/>
    </source>
</evidence>
<dbReference type="Pfam" id="PF13947">
    <property type="entry name" value="GUB_WAK_bind"/>
    <property type="match status" value="1"/>
</dbReference>
<dbReference type="GO" id="GO:0016020">
    <property type="term" value="C:membrane"/>
    <property type="evidence" value="ECO:0007669"/>
    <property type="project" value="UniProtKB-SubCell"/>
</dbReference>
<reference evidence="9 10" key="1">
    <citation type="submission" date="2019-07" db="EMBL/GenBank/DDBJ databases">
        <title>De Novo Assembly of kiwifruit Actinidia rufa.</title>
        <authorList>
            <person name="Sugita-Konishi S."/>
            <person name="Sato K."/>
            <person name="Mori E."/>
            <person name="Abe Y."/>
            <person name="Kisaki G."/>
            <person name="Hamano K."/>
            <person name="Suezawa K."/>
            <person name="Otani M."/>
            <person name="Fukuda T."/>
            <person name="Manabe T."/>
            <person name="Gomi K."/>
            <person name="Tabuchi M."/>
            <person name="Akimitsu K."/>
            <person name="Kataoka I."/>
        </authorList>
    </citation>
    <scope>NUCLEOTIDE SEQUENCE [LARGE SCALE GENOMIC DNA]</scope>
    <source>
        <strain evidence="10">cv. Fuchu</strain>
    </source>
</reference>
<dbReference type="GO" id="GO:0004674">
    <property type="term" value="F:protein serine/threonine kinase activity"/>
    <property type="evidence" value="ECO:0007669"/>
    <property type="project" value="UniProtKB-EC"/>
</dbReference>
<protein>
    <recommendedName>
        <fullName evidence="2">non-specific serine/threonine protein kinase</fullName>
        <ecNumber evidence="2">2.7.11.1</ecNumber>
    </recommendedName>
</protein>
<organism evidence="9 10">
    <name type="scientific">Actinidia rufa</name>
    <dbReference type="NCBI Taxonomy" id="165716"/>
    <lineage>
        <taxon>Eukaryota</taxon>
        <taxon>Viridiplantae</taxon>
        <taxon>Streptophyta</taxon>
        <taxon>Embryophyta</taxon>
        <taxon>Tracheophyta</taxon>
        <taxon>Spermatophyta</taxon>
        <taxon>Magnoliopsida</taxon>
        <taxon>eudicotyledons</taxon>
        <taxon>Gunneridae</taxon>
        <taxon>Pentapetalae</taxon>
        <taxon>asterids</taxon>
        <taxon>Ericales</taxon>
        <taxon>Actinidiaceae</taxon>
        <taxon>Actinidia</taxon>
    </lineage>
</organism>
<comment type="caution">
    <text evidence="9">The sequence shown here is derived from an EMBL/GenBank/DDBJ whole genome shotgun (WGS) entry which is preliminary data.</text>
</comment>
<feature type="domain" description="Wall-associated receptor kinase galacturonan-binding" evidence="7">
    <location>
        <begin position="6"/>
        <end position="49"/>
    </location>
</feature>
<dbReference type="GO" id="GO:0030247">
    <property type="term" value="F:polysaccharide binding"/>
    <property type="evidence" value="ECO:0007669"/>
    <property type="project" value="InterPro"/>
</dbReference>
<evidence type="ECO:0000259" key="8">
    <source>
        <dbReference type="Pfam" id="PF14380"/>
    </source>
</evidence>
<evidence type="ECO:0000256" key="1">
    <source>
        <dbReference type="ARBA" id="ARBA00004167"/>
    </source>
</evidence>
<dbReference type="EC" id="2.7.11.1" evidence="2"/>
<sequence length="435" mass="48139">MRYANCSESFNCGNIRTVQYPFWGVNRADYCGLPNFELECEDEVPKITIVLVKFPNTTLDFDLFNYHSDIWNVTLFYGCTYFRGPTIGFLGQYNCTDNSVGVDASVYYVTWSSSNVDDLYTGSCNSSVVVSVLKSAARGLEANTTTIGAAVDGGFELYWVPGNDQCITCLESGGVCGHNRTENQFICFCYDHPSIDSCPSRPPVREHSRHRLSFLGRDEARELWPPEFRAKLPRRGPQNHYPVENIPSPFNRWHNTKTLTVVRDEFWHDTCPTALQNATLDTTHFSYASNARNVTLYYGCPSLASQTVLRSLNMLCSGKETNTASFYLTSGTAFGINFNVEACTSIVIVQINQTAAEALAMASPLMAIGQALDGGFGLHWEANKDKCDRCVESGGVCGSKSGSKFACYCSDQSYPLTCNSTRDGSGMFPITFLLV</sequence>
<dbReference type="Proteomes" id="UP000585474">
    <property type="component" value="Unassembled WGS sequence"/>
</dbReference>
<evidence type="ECO:0000313" key="9">
    <source>
        <dbReference type="EMBL" id="GFZ18928.1"/>
    </source>
</evidence>
<dbReference type="EMBL" id="BJWL01000027">
    <property type="protein sequence ID" value="GFZ18928.1"/>
    <property type="molecule type" value="Genomic_DNA"/>
</dbReference>
<accession>A0A7J0H7D0</accession>
<keyword evidence="3" id="KW-0732">Signal</keyword>
<feature type="domain" description="Wall-associated receptor kinase C-terminal" evidence="8">
    <location>
        <begin position="95"/>
        <end position="191"/>
    </location>
</feature>